<organism evidence="2 3">
    <name type="scientific">Clavibacter lycopersici</name>
    <dbReference type="NCBI Taxonomy" id="2301718"/>
    <lineage>
        <taxon>Bacteria</taxon>
        <taxon>Bacillati</taxon>
        <taxon>Actinomycetota</taxon>
        <taxon>Actinomycetes</taxon>
        <taxon>Micrococcales</taxon>
        <taxon>Microbacteriaceae</taxon>
        <taxon>Clavibacter</taxon>
    </lineage>
</organism>
<sequence>MREQAGGWGAGDGDPRGAAGREGGSTPGQLRAEALSRAHALAVLVGAVTETHRDIASCRDDPSWSGRAHDAFSRALDDLADRVALAATLLHDAHPAPRSAPGCSGGRS</sequence>
<comment type="caution">
    <text evidence="2">The sequence shown here is derived from an EMBL/GenBank/DDBJ whole genome shotgun (WGS) entry which is preliminary data.</text>
</comment>
<reference evidence="2 3" key="1">
    <citation type="submission" date="2018-08" db="EMBL/GenBank/DDBJ databases">
        <title>Genome Sequence of Clavibacter michiganensis Subspecies type strains, and the Atypical Peach-Colored Strains Isolated from Tomato.</title>
        <authorList>
            <person name="Osdaghi E."/>
            <person name="Portier P."/>
            <person name="Briand M."/>
            <person name="Jacques M.-A."/>
        </authorList>
    </citation>
    <scope>NUCLEOTIDE SEQUENCE [LARGE SCALE GENOMIC DNA]</scope>
    <source>
        <strain evidence="2 3">CFBP 8615</strain>
    </source>
</reference>
<dbReference type="RefSeq" id="WP_119455531.1">
    <property type="nucleotide sequence ID" value="NZ_QWGT01000103.1"/>
</dbReference>
<dbReference type="Proteomes" id="UP000266484">
    <property type="component" value="Unassembled WGS sequence"/>
</dbReference>
<evidence type="ECO:0000313" key="2">
    <source>
        <dbReference type="EMBL" id="RIJ51545.1"/>
    </source>
</evidence>
<dbReference type="EMBL" id="QWGT01000103">
    <property type="protein sequence ID" value="RIJ51545.1"/>
    <property type="molecule type" value="Genomic_DNA"/>
</dbReference>
<evidence type="ECO:0000256" key="1">
    <source>
        <dbReference type="SAM" id="MobiDB-lite"/>
    </source>
</evidence>
<proteinExistence type="predicted"/>
<feature type="region of interest" description="Disordered" evidence="1">
    <location>
        <begin position="1"/>
        <end position="29"/>
    </location>
</feature>
<name>A0A399T9Q8_9MICO</name>
<feature type="compositionally biased region" description="Gly residues" evidence="1">
    <location>
        <begin position="1"/>
        <end position="12"/>
    </location>
</feature>
<protein>
    <submittedName>
        <fullName evidence="2">Uncharacterized protein</fullName>
    </submittedName>
</protein>
<evidence type="ECO:0000313" key="3">
    <source>
        <dbReference type="Proteomes" id="UP000266484"/>
    </source>
</evidence>
<keyword evidence="3" id="KW-1185">Reference proteome</keyword>
<dbReference type="AlphaFoldDB" id="A0A399T9Q8"/>
<accession>A0A399T9Q8</accession>
<gene>
    <name evidence="2" type="ORF">DZG00_08475</name>
</gene>